<evidence type="ECO:0000259" key="3">
    <source>
        <dbReference type="Pfam" id="PF00717"/>
    </source>
</evidence>
<keyword evidence="1" id="KW-0645">Protease</keyword>
<evidence type="ECO:0000256" key="2">
    <source>
        <dbReference type="ARBA" id="ARBA00022801"/>
    </source>
</evidence>
<accession>A0A1D3L3L3</accession>
<dbReference type="CDD" id="cd06462">
    <property type="entry name" value="Peptidase_S24_S26"/>
    <property type="match status" value="1"/>
</dbReference>
<dbReference type="GO" id="GO:0006508">
    <property type="term" value="P:proteolysis"/>
    <property type="evidence" value="ECO:0007669"/>
    <property type="project" value="UniProtKB-KW"/>
</dbReference>
<dbReference type="GeneID" id="30412428"/>
<dbReference type="GO" id="GO:0004252">
    <property type="term" value="F:serine-type endopeptidase activity"/>
    <property type="evidence" value="ECO:0007669"/>
    <property type="project" value="InterPro"/>
</dbReference>
<dbReference type="InterPro" id="IPR036286">
    <property type="entry name" value="LexA/Signal_pep-like_sf"/>
</dbReference>
<feature type="domain" description="Peptidase S24/S26A/S26B/S26C" evidence="3">
    <location>
        <begin position="85"/>
        <end position="173"/>
    </location>
</feature>
<dbReference type="InterPro" id="IPR019756">
    <property type="entry name" value="Pept_S26A_signal_pept_1_Ser-AS"/>
</dbReference>
<dbReference type="InterPro" id="IPR015927">
    <property type="entry name" value="Peptidase_S24_S26A/B/C"/>
</dbReference>
<evidence type="ECO:0000256" key="1">
    <source>
        <dbReference type="ARBA" id="ARBA00022670"/>
    </source>
</evidence>
<dbReference type="KEGG" id="mcub:MCBB_1590"/>
<dbReference type="RefSeq" id="WP_231916338.1">
    <property type="nucleotide sequence ID" value="NZ_LT607756.1"/>
</dbReference>
<keyword evidence="2" id="KW-0378">Hydrolase</keyword>
<organism evidence="4 5">
    <name type="scientific">Methanobacterium congolense</name>
    <dbReference type="NCBI Taxonomy" id="118062"/>
    <lineage>
        <taxon>Archaea</taxon>
        <taxon>Methanobacteriati</taxon>
        <taxon>Methanobacteriota</taxon>
        <taxon>Methanomada group</taxon>
        <taxon>Methanobacteria</taxon>
        <taxon>Methanobacteriales</taxon>
        <taxon>Methanobacteriaceae</taxon>
        <taxon>Methanobacterium</taxon>
    </lineage>
</organism>
<keyword evidence="5" id="KW-1185">Reference proteome</keyword>
<dbReference type="Proteomes" id="UP000094707">
    <property type="component" value="Chromosome I"/>
</dbReference>
<gene>
    <name evidence="4" type="ORF">MCBB_1590</name>
</gene>
<name>A0A1D3L3L3_9EURY</name>
<dbReference type="EMBL" id="LT607756">
    <property type="protein sequence ID" value="SCG86145.1"/>
    <property type="molecule type" value="Genomic_DNA"/>
</dbReference>
<dbReference type="Gene3D" id="2.10.109.10">
    <property type="entry name" value="Umud Fragment, subunit A"/>
    <property type="match status" value="1"/>
</dbReference>
<evidence type="ECO:0000313" key="4">
    <source>
        <dbReference type="EMBL" id="SCG86145.1"/>
    </source>
</evidence>
<reference evidence="4 5" key="1">
    <citation type="submission" date="2016-08" db="EMBL/GenBank/DDBJ databases">
        <authorList>
            <person name="Seilhamer J.J."/>
        </authorList>
    </citation>
    <scope>NUCLEOTIDE SEQUENCE [LARGE SCALE GENOMIC DNA]</scope>
    <source>
        <strain evidence="4">Buetzberg</strain>
    </source>
</reference>
<sequence length="213" mass="23196">MKSNNKWLIAGLIVLIAVVASAVYVVENLHNVGITVQTNGTSVNVKASSVLPVPSAMITEMNEKALADVQDEDSTVSSVKADMQAIAKEYNYTATVTIQSQFGKDQLPMPATVNGTSMLPTLQDGQNLILLKTDNYKVGDIVVAKHPDYGLIVKRLAVINGSMVYLKSDNNKTEVVGTETIYENGYYQVVTIEKTPLSTWLPRENIIGVVKDY</sequence>
<dbReference type="AlphaFoldDB" id="A0A1D3L3L3"/>
<dbReference type="STRING" id="118062.MCBB_1590"/>
<proteinExistence type="predicted"/>
<protein>
    <submittedName>
        <fullName evidence="4">Peptidase S24/S26A/S26B</fullName>
    </submittedName>
</protein>
<dbReference type="PROSITE" id="PS00501">
    <property type="entry name" value="SPASE_I_1"/>
    <property type="match status" value="1"/>
</dbReference>
<evidence type="ECO:0000313" key="5">
    <source>
        <dbReference type="Proteomes" id="UP000094707"/>
    </source>
</evidence>
<dbReference type="Pfam" id="PF00717">
    <property type="entry name" value="Peptidase_S24"/>
    <property type="match status" value="1"/>
</dbReference>
<dbReference type="SUPFAM" id="SSF51306">
    <property type="entry name" value="LexA/Signal peptidase"/>
    <property type="match status" value="1"/>
</dbReference>
<dbReference type="GO" id="GO:0016020">
    <property type="term" value="C:membrane"/>
    <property type="evidence" value="ECO:0007669"/>
    <property type="project" value="InterPro"/>
</dbReference>